<dbReference type="RefSeq" id="XP_013410250.1">
    <property type="nucleotide sequence ID" value="XM_013554796.1"/>
</dbReference>
<keyword evidence="2" id="KW-0472">Membrane</keyword>
<gene>
    <name evidence="4" type="primary">LOC106173619</name>
</gene>
<dbReference type="Proteomes" id="UP000085678">
    <property type="component" value="Unplaced"/>
</dbReference>
<dbReference type="GeneID" id="106173619"/>
<reference evidence="4" key="1">
    <citation type="submission" date="2025-08" db="UniProtKB">
        <authorList>
            <consortium name="RefSeq"/>
        </authorList>
    </citation>
    <scope>IDENTIFICATION</scope>
    <source>
        <tissue evidence="4">Gonads</tissue>
    </source>
</reference>
<feature type="coiled-coil region" evidence="1">
    <location>
        <begin position="158"/>
        <end position="197"/>
    </location>
</feature>
<evidence type="ECO:0000313" key="4">
    <source>
        <dbReference type="RefSeq" id="XP_013410250.1"/>
    </source>
</evidence>
<keyword evidence="2" id="KW-0812">Transmembrane</keyword>
<dbReference type="KEGG" id="lak:106173619"/>
<protein>
    <submittedName>
        <fullName evidence="4">Uncharacterized protein LOC106173619</fullName>
    </submittedName>
</protein>
<evidence type="ECO:0000256" key="1">
    <source>
        <dbReference type="SAM" id="Coils"/>
    </source>
</evidence>
<evidence type="ECO:0000256" key="2">
    <source>
        <dbReference type="SAM" id="Phobius"/>
    </source>
</evidence>
<dbReference type="InParanoid" id="A0A1S3JIL3"/>
<accession>A0A1S3JIL3</accession>
<name>A0A1S3JIL3_LINAN</name>
<keyword evidence="1" id="KW-0175">Coiled coil</keyword>
<sequence>MRTTQKAKTIQPRTQEREDLQLPALDQEDLKLTSRAYKTLSAKGMFHSVTVWLAVVGLFGQVICVPVRIKPRFQHDGHMEQDANQPTAKPGMIEETAKPHTKDSEHLRKLTDAMRTIHKTYKGHHAGDLALITAVIKNIQDNPEIIESKPVTPKVLDEKRKLETVDNLEEQNLREEEKKALMMISELEDEMERLKKELDFTK</sequence>
<feature type="transmembrane region" description="Helical" evidence="2">
    <location>
        <begin position="49"/>
        <end position="69"/>
    </location>
</feature>
<keyword evidence="2" id="KW-1133">Transmembrane helix</keyword>
<organism evidence="3 4">
    <name type="scientific">Lingula anatina</name>
    <name type="common">Brachiopod</name>
    <name type="synonym">Lingula unguis</name>
    <dbReference type="NCBI Taxonomy" id="7574"/>
    <lineage>
        <taxon>Eukaryota</taxon>
        <taxon>Metazoa</taxon>
        <taxon>Spiralia</taxon>
        <taxon>Lophotrochozoa</taxon>
        <taxon>Brachiopoda</taxon>
        <taxon>Linguliformea</taxon>
        <taxon>Lingulata</taxon>
        <taxon>Lingulida</taxon>
        <taxon>Linguloidea</taxon>
        <taxon>Lingulidae</taxon>
        <taxon>Lingula</taxon>
    </lineage>
</organism>
<evidence type="ECO:0000313" key="3">
    <source>
        <dbReference type="Proteomes" id="UP000085678"/>
    </source>
</evidence>
<keyword evidence="3" id="KW-1185">Reference proteome</keyword>
<proteinExistence type="predicted"/>
<dbReference type="AlphaFoldDB" id="A0A1S3JIL3"/>